<evidence type="ECO:0000313" key="1">
    <source>
        <dbReference type="EMBL" id="MFC4541878.1"/>
    </source>
</evidence>
<sequence>MVSPHESWEDVEEGYRTERVGVFVEPRSIGGGDGPTRSKIEPVESAAIVYAVTMCRPLGSALESETTLVSFDDGRTAWEYANLVTHFVAESADANFAESQLRGRVGPPADRWEPDELVSDRGAFAVLREQVGHHVDKIEHLVNGTPALVE</sequence>
<proteinExistence type="predicted"/>
<dbReference type="Proteomes" id="UP001595898">
    <property type="component" value="Unassembled WGS sequence"/>
</dbReference>
<protein>
    <submittedName>
        <fullName evidence="1">Uncharacterized protein</fullName>
    </submittedName>
</protein>
<dbReference type="AlphaFoldDB" id="A0ABD5PN74"/>
<accession>A0ABD5PN74</accession>
<keyword evidence="2" id="KW-1185">Reference proteome</keyword>
<comment type="caution">
    <text evidence="1">The sequence shown here is derived from an EMBL/GenBank/DDBJ whole genome shotgun (WGS) entry which is preliminary data.</text>
</comment>
<evidence type="ECO:0000313" key="2">
    <source>
        <dbReference type="Proteomes" id="UP001595898"/>
    </source>
</evidence>
<organism evidence="1 2">
    <name type="scientific">Halosolutus amylolyticus</name>
    <dbReference type="NCBI Taxonomy" id="2932267"/>
    <lineage>
        <taxon>Archaea</taxon>
        <taxon>Methanobacteriati</taxon>
        <taxon>Methanobacteriota</taxon>
        <taxon>Stenosarchaea group</taxon>
        <taxon>Halobacteria</taxon>
        <taxon>Halobacteriales</taxon>
        <taxon>Natrialbaceae</taxon>
        <taxon>Halosolutus</taxon>
    </lineage>
</organism>
<reference evidence="1 2" key="1">
    <citation type="journal article" date="2019" name="Int. J. Syst. Evol. Microbiol.">
        <title>The Global Catalogue of Microorganisms (GCM) 10K type strain sequencing project: providing services to taxonomists for standard genome sequencing and annotation.</title>
        <authorList>
            <consortium name="The Broad Institute Genomics Platform"/>
            <consortium name="The Broad Institute Genome Sequencing Center for Infectious Disease"/>
            <person name="Wu L."/>
            <person name="Ma J."/>
        </authorList>
    </citation>
    <scope>NUCLEOTIDE SEQUENCE [LARGE SCALE GENOMIC DNA]</scope>
    <source>
        <strain evidence="1 2">WLHS5</strain>
    </source>
</reference>
<name>A0ABD5PN74_9EURY</name>
<dbReference type="EMBL" id="JBHSFA010000004">
    <property type="protein sequence ID" value="MFC4541878.1"/>
    <property type="molecule type" value="Genomic_DNA"/>
</dbReference>
<dbReference type="RefSeq" id="WP_250142688.1">
    <property type="nucleotide sequence ID" value="NZ_JALIQP010000008.1"/>
</dbReference>
<gene>
    <name evidence="1" type="ORF">ACFO5R_08040</name>
</gene>